<name>A0A1H9KTU8_9PSEU</name>
<evidence type="ECO:0000256" key="3">
    <source>
        <dbReference type="ARBA" id="ARBA00022741"/>
    </source>
</evidence>
<dbReference type="RefSeq" id="WP_092774576.1">
    <property type="nucleotide sequence ID" value="NZ_FOGI01000001.1"/>
</dbReference>
<dbReference type="CDD" id="cd05150">
    <property type="entry name" value="APH"/>
    <property type="match status" value="1"/>
</dbReference>
<dbReference type="PANTHER" id="PTHR21310">
    <property type="entry name" value="AMINOGLYCOSIDE PHOSPHOTRANSFERASE-RELATED-RELATED"/>
    <property type="match status" value="1"/>
</dbReference>
<evidence type="ECO:0000313" key="10">
    <source>
        <dbReference type="EMBL" id="SER02592.1"/>
    </source>
</evidence>
<feature type="binding site" evidence="8">
    <location>
        <position position="198"/>
    </location>
    <ligand>
        <name>Mg(2+)</name>
        <dbReference type="ChEBI" id="CHEBI:18420"/>
    </ligand>
</feature>
<dbReference type="Pfam" id="PF01636">
    <property type="entry name" value="APH"/>
    <property type="match status" value="1"/>
</dbReference>
<dbReference type="STRING" id="155974.SAMN04487818_101322"/>
<keyword evidence="5" id="KW-0067">ATP-binding</keyword>
<evidence type="ECO:0000256" key="8">
    <source>
        <dbReference type="PIRSR" id="PIRSR000706-2"/>
    </source>
</evidence>
<evidence type="ECO:0000256" key="5">
    <source>
        <dbReference type="ARBA" id="ARBA00022840"/>
    </source>
</evidence>
<keyword evidence="4 10" id="KW-0418">Kinase</keyword>
<keyword evidence="11" id="KW-1185">Reference proteome</keyword>
<dbReference type="InterPro" id="IPR011009">
    <property type="entry name" value="Kinase-like_dom_sf"/>
</dbReference>
<reference evidence="11" key="1">
    <citation type="submission" date="2016-10" db="EMBL/GenBank/DDBJ databases">
        <authorList>
            <person name="Varghese N."/>
            <person name="Submissions S."/>
        </authorList>
    </citation>
    <scope>NUCLEOTIDE SEQUENCE [LARGE SCALE GENOMIC DNA]</scope>
    <source>
        <strain evidence="11">DSM 44260</strain>
    </source>
</reference>
<dbReference type="Gene3D" id="3.90.1200.10">
    <property type="match status" value="1"/>
</dbReference>
<keyword evidence="8" id="KW-0479">Metal-binding</keyword>
<keyword evidence="2" id="KW-0808">Transferase</keyword>
<feature type="binding site" evidence="8">
    <location>
        <position position="183"/>
    </location>
    <ligand>
        <name>Mg(2+)</name>
        <dbReference type="ChEBI" id="CHEBI:18420"/>
    </ligand>
</feature>
<evidence type="ECO:0000256" key="2">
    <source>
        <dbReference type="ARBA" id="ARBA00022679"/>
    </source>
</evidence>
<sequence length="245" mass="27308">MTTPPTLSLRGRWRTVASRSYGTRVYRVEGRSTLYVKTTPPRRADDFRFNPSNEAARLAWLQERGFPVPEVIEVGASDEQSWMVMTEVPGIPADTAPDRARAVATVAEFTRSLHALRDCPFDGSLTVTTDWARRAVASGVVDLDDLDPEHDGWSGQRLLEKLSGLPVPPEDLVVCHGDLGLDNVLIDPSTYELTGVIDVGRLGMADPWRDLAVLVRDAGRSVLEVYGVGFDAERERYYRLLDEFF</sequence>
<dbReference type="InterPro" id="IPR051678">
    <property type="entry name" value="AGP_Transferase"/>
</dbReference>
<protein>
    <submittedName>
        <fullName evidence="10">Kanamycin kinase</fullName>
    </submittedName>
</protein>
<feature type="active site" description="Proton acceptor" evidence="7">
    <location>
        <position position="178"/>
    </location>
</feature>
<keyword evidence="3" id="KW-0547">Nucleotide-binding</keyword>
<accession>A0A1H9KTU8</accession>
<feature type="domain" description="Aminoglycoside phosphotransferase" evidence="9">
    <location>
        <begin position="21"/>
        <end position="236"/>
    </location>
</feature>
<evidence type="ECO:0000313" key="11">
    <source>
        <dbReference type="Proteomes" id="UP000199051"/>
    </source>
</evidence>
<evidence type="ECO:0000259" key="9">
    <source>
        <dbReference type="Pfam" id="PF01636"/>
    </source>
</evidence>
<dbReference type="GO" id="GO:0005524">
    <property type="term" value="F:ATP binding"/>
    <property type="evidence" value="ECO:0007669"/>
    <property type="project" value="UniProtKB-KW"/>
</dbReference>
<keyword evidence="6" id="KW-0046">Antibiotic resistance</keyword>
<dbReference type="InterPro" id="IPR002575">
    <property type="entry name" value="Aminoglycoside_PTrfase"/>
</dbReference>
<comment type="similarity">
    <text evidence="1">Belongs to the aminoglycoside phosphotransferase family.</text>
</comment>
<dbReference type="SUPFAM" id="SSF56112">
    <property type="entry name" value="Protein kinase-like (PK-like)"/>
    <property type="match status" value="1"/>
</dbReference>
<dbReference type="AlphaFoldDB" id="A0A1H9KTU8"/>
<dbReference type="PIRSF" id="PIRSF000706">
    <property type="entry name" value="Kanamycin_kin"/>
    <property type="match status" value="1"/>
</dbReference>
<dbReference type="GO" id="GO:0016301">
    <property type="term" value="F:kinase activity"/>
    <property type="evidence" value="ECO:0007669"/>
    <property type="project" value="UniProtKB-KW"/>
</dbReference>
<dbReference type="GO" id="GO:0046872">
    <property type="term" value="F:metal ion binding"/>
    <property type="evidence" value="ECO:0007669"/>
    <property type="project" value="UniProtKB-KW"/>
</dbReference>
<dbReference type="Proteomes" id="UP000199051">
    <property type="component" value="Unassembled WGS sequence"/>
</dbReference>
<gene>
    <name evidence="10" type="ORF">SAMN04487818_101322</name>
</gene>
<dbReference type="InterPro" id="IPR024165">
    <property type="entry name" value="Kan/Strep_kinase"/>
</dbReference>
<dbReference type="GO" id="GO:0016773">
    <property type="term" value="F:phosphotransferase activity, alcohol group as acceptor"/>
    <property type="evidence" value="ECO:0007669"/>
    <property type="project" value="InterPro"/>
</dbReference>
<dbReference type="PANTHER" id="PTHR21310:SF41">
    <property type="entry name" value="3'-PHOSPHOTRANSFERASE, PUTATIVE-RELATED"/>
    <property type="match status" value="1"/>
</dbReference>
<dbReference type="Gene3D" id="3.30.200.20">
    <property type="entry name" value="Phosphorylase Kinase, domain 1"/>
    <property type="match status" value="1"/>
</dbReference>
<evidence type="ECO:0000256" key="6">
    <source>
        <dbReference type="ARBA" id="ARBA00023251"/>
    </source>
</evidence>
<dbReference type="EMBL" id="FOGI01000001">
    <property type="protein sequence ID" value="SER02592.1"/>
    <property type="molecule type" value="Genomic_DNA"/>
</dbReference>
<keyword evidence="8" id="KW-0460">Magnesium</keyword>
<proteinExistence type="inferred from homology"/>
<evidence type="ECO:0000256" key="1">
    <source>
        <dbReference type="ARBA" id="ARBA00006219"/>
    </source>
</evidence>
<organism evidence="10 11">
    <name type="scientific">Actinokineospora terrae</name>
    <dbReference type="NCBI Taxonomy" id="155974"/>
    <lineage>
        <taxon>Bacteria</taxon>
        <taxon>Bacillati</taxon>
        <taxon>Actinomycetota</taxon>
        <taxon>Actinomycetes</taxon>
        <taxon>Pseudonocardiales</taxon>
        <taxon>Pseudonocardiaceae</taxon>
        <taxon>Actinokineospora</taxon>
    </lineage>
</organism>
<evidence type="ECO:0000256" key="4">
    <source>
        <dbReference type="ARBA" id="ARBA00022777"/>
    </source>
</evidence>
<evidence type="ECO:0000256" key="7">
    <source>
        <dbReference type="PIRSR" id="PIRSR000706-1"/>
    </source>
</evidence>
<dbReference type="GO" id="GO:0046677">
    <property type="term" value="P:response to antibiotic"/>
    <property type="evidence" value="ECO:0007669"/>
    <property type="project" value="UniProtKB-KW"/>
</dbReference>